<dbReference type="CDD" id="cd08504">
    <property type="entry name" value="PBP2_OppA"/>
    <property type="match status" value="1"/>
</dbReference>
<evidence type="ECO:0000256" key="5">
    <source>
        <dbReference type="ARBA" id="ARBA00022856"/>
    </source>
</evidence>
<dbReference type="InterPro" id="IPR000914">
    <property type="entry name" value="SBP_5_dom"/>
</dbReference>
<name>A0A387AYD1_9LACO</name>
<dbReference type="SUPFAM" id="SSF53850">
    <property type="entry name" value="Periplasmic binding protein-like II"/>
    <property type="match status" value="1"/>
</dbReference>
<evidence type="ECO:0000313" key="8">
    <source>
        <dbReference type="EMBL" id="AYF92070.1"/>
    </source>
</evidence>
<dbReference type="GO" id="GO:1904680">
    <property type="term" value="F:peptide transmembrane transporter activity"/>
    <property type="evidence" value="ECO:0007669"/>
    <property type="project" value="TreeGrafter"/>
</dbReference>
<dbReference type="RefSeq" id="WP_120783844.1">
    <property type="nucleotide sequence ID" value="NZ_CP032626.1"/>
</dbReference>
<comment type="subcellular location">
    <subcellularLocation>
        <location evidence="1">Cell envelope</location>
    </subcellularLocation>
</comment>
<evidence type="ECO:0000256" key="2">
    <source>
        <dbReference type="ARBA" id="ARBA00005695"/>
    </source>
</evidence>
<dbReference type="KEGG" id="abom:D7I45_00485"/>
<dbReference type="PANTHER" id="PTHR30290">
    <property type="entry name" value="PERIPLASMIC BINDING COMPONENT OF ABC TRANSPORTER"/>
    <property type="match status" value="1"/>
</dbReference>
<dbReference type="Gene3D" id="3.40.190.10">
    <property type="entry name" value="Periplasmic binding protein-like II"/>
    <property type="match status" value="1"/>
</dbReference>
<evidence type="ECO:0000313" key="9">
    <source>
        <dbReference type="Proteomes" id="UP000272003"/>
    </source>
</evidence>
<dbReference type="InterPro" id="IPR039424">
    <property type="entry name" value="SBP_5"/>
</dbReference>
<feature type="chain" id="PRO_5039422489" evidence="6">
    <location>
        <begin position="24"/>
        <end position="537"/>
    </location>
</feature>
<gene>
    <name evidence="8" type="ORF">D7I45_00485</name>
</gene>
<feature type="signal peptide" evidence="6">
    <location>
        <begin position="1"/>
        <end position="23"/>
    </location>
</feature>
<evidence type="ECO:0000256" key="6">
    <source>
        <dbReference type="SAM" id="SignalP"/>
    </source>
</evidence>
<dbReference type="PROSITE" id="PS51257">
    <property type="entry name" value="PROKAR_LIPOPROTEIN"/>
    <property type="match status" value="1"/>
</dbReference>
<dbReference type="GO" id="GO:0043190">
    <property type="term" value="C:ATP-binding cassette (ABC) transporter complex"/>
    <property type="evidence" value="ECO:0007669"/>
    <property type="project" value="InterPro"/>
</dbReference>
<dbReference type="Pfam" id="PF00496">
    <property type="entry name" value="SBP_bac_5"/>
    <property type="match status" value="1"/>
</dbReference>
<dbReference type="Gene3D" id="3.10.105.10">
    <property type="entry name" value="Dipeptide-binding Protein, Domain 3"/>
    <property type="match status" value="1"/>
</dbReference>
<comment type="similarity">
    <text evidence="2">Belongs to the bacterial solute-binding protein 5 family.</text>
</comment>
<dbReference type="FunFam" id="3.10.105.10:FF:000001">
    <property type="entry name" value="Oligopeptide ABC transporter, oligopeptide-binding protein"/>
    <property type="match status" value="1"/>
</dbReference>
<evidence type="ECO:0000256" key="3">
    <source>
        <dbReference type="ARBA" id="ARBA00022448"/>
    </source>
</evidence>
<keyword evidence="5" id="KW-0653">Protein transport</keyword>
<sequence length="537" mass="59409">MKNVYKKLSLTTMFGLLCLGLTACGNAKGSATKTGLKFSEPSTLLTLDQSKLVDQVSDVTLNNTNEGLLVMTNNSKVVPGVAKSYKVSKDGLTYTFNLRHSKWSDGSPVTADDFVYGFQRTENPKTAAAYQYLLSDVKNADAVAKGKMPVSALGVKALGKYQFQVQLVKPEAYFKYVATMAPTYPQSQKEAKKYGSAYATDSNKQLYNGPYKVTGWTGTNDNWQLVKNNDYWNASNVKVPKLDFSVSKDATTSLYEFEQKNLDSMVLSGKNQVNSYQHSSQYHPRKEAGTNYLELSQKNPALRNLNVRKALSLTVNRKQLTQDVLGDGSVPSKGFVAASVAKHNGKDFADEANVPAAEEYNLAKAKQLFKKGLAELGTKQVKLNLLAGNSSGSKSVSEYLQNQFQKLPGLKVNVQNLPDKVATERTEKGDFDVNLEAWIADFPDPESFMSLMTTKNGYNHGDWSNAQYDALMKRVDNEDANNPDKRWNDMVKAQKVLLDQQGVVPLYQVVSPQVLSSRVKGLSFYPSGGNFDYRTLR</sequence>
<proteinExistence type="inferred from homology"/>
<dbReference type="Gene3D" id="3.90.76.10">
    <property type="entry name" value="Dipeptide-binding Protein, Domain 1"/>
    <property type="match status" value="1"/>
</dbReference>
<evidence type="ECO:0000259" key="7">
    <source>
        <dbReference type="Pfam" id="PF00496"/>
    </source>
</evidence>
<organism evidence="8 9">
    <name type="scientific">Apilactobacillus bombintestini</name>
    <dbReference type="NCBI Taxonomy" id="2419772"/>
    <lineage>
        <taxon>Bacteria</taxon>
        <taxon>Bacillati</taxon>
        <taxon>Bacillota</taxon>
        <taxon>Bacilli</taxon>
        <taxon>Lactobacillales</taxon>
        <taxon>Lactobacillaceae</taxon>
        <taxon>Apilactobacillus</taxon>
    </lineage>
</organism>
<keyword evidence="9" id="KW-1185">Reference proteome</keyword>
<dbReference type="GO" id="GO:0015833">
    <property type="term" value="P:peptide transport"/>
    <property type="evidence" value="ECO:0007669"/>
    <property type="project" value="UniProtKB-KW"/>
</dbReference>
<evidence type="ECO:0000256" key="1">
    <source>
        <dbReference type="ARBA" id="ARBA00004196"/>
    </source>
</evidence>
<dbReference type="PANTHER" id="PTHR30290:SF10">
    <property type="entry name" value="PERIPLASMIC OLIGOPEPTIDE-BINDING PROTEIN-RELATED"/>
    <property type="match status" value="1"/>
</dbReference>
<keyword evidence="4 6" id="KW-0732">Signal</keyword>
<dbReference type="InterPro" id="IPR030678">
    <property type="entry name" value="Peptide/Ni-bd"/>
</dbReference>
<keyword evidence="5" id="KW-0571">Peptide transport</keyword>
<accession>A0A387AYD1</accession>
<dbReference type="EMBL" id="CP032626">
    <property type="protein sequence ID" value="AYF92070.1"/>
    <property type="molecule type" value="Genomic_DNA"/>
</dbReference>
<protein>
    <submittedName>
        <fullName evidence="8">Peptide ABC transporter substrate-binding protein</fullName>
    </submittedName>
</protein>
<feature type="domain" description="Solute-binding protein family 5" evidence="7">
    <location>
        <begin position="76"/>
        <end position="458"/>
    </location>
</feature>
<reference evidence="8 9" key="1">
    <citation type="submission" date="2018-09" db="EMBL/GenBank/DDBJ databases">
        <title>Genome sequencing of strain BHWM-4.</title>
        <authorList>
            <person name="Heo J."/>
            <person name="Kim S.-J."/>
            <person name="Kwon S.-W."/>
        </authorList>
    </citation>
    <scope>NUCLEOTIDE SEQUENCE [LARGE SCALE GENOMIC DNA]</scope>
    <source>
        <strain evidence="8 9">BHWM-4</strain>
    </source>
</reference>
<evidence type="ECO:0000256" key="4">
    <source>
        <dbReference type="ARBA" id="ARBA00022729"/>
    </source>
</evidence>
<keyword evidence="3" id="KW-0813">Transport</keyword>
<dbReference type="GO" id="GO:0030288">
    <property type="term" value="C:outer membrane-bounded periplasmic space"/>
    <property type="evidence" value="ECO:0007669"/>
    <property type="project" value="UniProtKB-ARBA"/>
</dbReference>
<dbReference type="Proteomes" id="UP000272003">
    <property type="component" value="Chromosome"/>
</dbReference>
<dbReference type="PIRSF" id="PIRSF002741">
    <property type="entry name" value="MppA"/>
    <property type="match status" value="1"/>
</dbReference>
<dbReference type="AlphaFoldDB" id="A0A387AYD1"/>
<dbReference type="OrthoDB" id="403896at2"/>
<dbReference type="FunFam" id="3.90.76.10:FF:000001">
    <property type="entry name" value="Oligopeptide ABC transporter substrate-binding protein"/>
    <property type="match status" value="1"/>
</dbReference>